<keyword evidence="1" id="KW-0732">Signal</keyword>
<dbReference type="Proteomes" id="UP000552241">
    <property type="component" value="Unassembled WGS sequence"/>
</dbReference>
<evidence type="ECO:0000313" key="3">
    <source>
        <dbReference type="Proteomes" id="UP000552241"/>
    </source>
</evidence>
<evidence type="ECO:0008006" key="4">
    <source>
        <dbReference type="Google" id="ProtNLM"/>
    </source>
</evidence>
<accession>A0A838ZT76</accession>
<organism evidence="2 3">
    <name type="scientific">Moheibacter lacus</name>
    <dbReference type="NCBI Taxonomy" id="2745851"/>
    <lineage>
        <taxon>Bacteria</taxon>
        <taxon>Pseudomonadati</taxon>
        <taxon>Bacteroidota</taxon>
        <taxon>Flavobacteriia</taxon>
        <taxon>Flavobacteriales</taxon>
        <taxon>Weeksellaceae</taxon>
        <taxon>Moheibacter</taxon>
    </lineage>
</organism>
<dbReference type="AlphaFoldDB" id="A0A838ZT76"/>
<gene>
    <name evidence="2" type="ORF">HU137_10460</name>
</gene>
<protein>
    <recommendedName>
        <fullName evidence="4">DUF4412 domain-containing protein</fullName>
    </recommendedName>
</protein>
<reference evidence="2 3" key="1">
    <citation type="submission" date="2020-07" db="EMBL/GenBank/DDBJ databases">
        <title>Moheibacter lacus sp. nov., a member of the family Flavobacteriaceae isolated from freshwater lake sediment.</title>
        <authorList>
            <person name="Liu Y."/>
        </authorList>
    </citation>
    <scope>NUCLEOTIDE SEQUENCE [LARGE SCALE GENOMIC DNA]</scope>
    <source>
        <strain evidence="2 3">BDHS18</strain>
    </source>
</reference>
<name>A0A838ZT76_9FLAO</name>
<evidence type="ECO:0000256" key="1">
    <source>
        <dbReference type="SAM" id="SignalP"/>
    </source>
</evidence>
<feature type="chain" id="PRO_5032558820" description="DUF4412 domain-containing protein" evidence="1">
    <location>
        <begin position="21"/>
        <end position="188"/>
    </location>
</feature>
<feature type="signal peptide" evidence="1">
    <location>
        <begin position="1"/>
        <end position="20"/>
    </location>
</feature>
<evidence type="ECO:0000313" key="2">
    <source>
        <dbReference type="EMBL" id="MBA5630195.1"/>
    </source>
</evidence>
<sequence>MSIIKLLLLCLLFTNINLSAQKSVNAQIITLENDTIESKMRVKTNIFDKMLIMETSFFQTMVLLDEKEKKSRVIPAKDVFQLTFKDFNDKTRIYRNHGNQLMEILHFGKIKWIRTFSINMKDGAINAHDLLIGSDLETYNLGMFNNRRNQLLEATSSRPDLINEIEHMKINDDNIKAVLLKFDDSADN</sequence>
<dbReference type="RefSeq" id="WP_182043797.1">
    <property type="nucleotide sequence ID" value="NZ_JACDZE010000003.1"/>
</dbReference>
<keyword evidence="3" id="KW-1185">Reference proteome</keyword>
<comment type="caution">
    <text evidence="2">The sequence shown here is derived from an EMBL/GenBank/DDBJ whole genome shotgun (WGS) entry which is preliminary data.</text>
</comment>
<proteinExistence type="predicted"/>
<dbReference type="EMBL" id="JACDZE010000003">
    <property type="protein sequence ID" value="MBA5630195.1"/>
    <property type="molecule type" value="Genomic_DNA"/>
</dbReference>